<dbReference type="InterPro" id="IPR036680">
    <property type="entry name" value="SPOR-like_sf"/>
</dbReference>
<keyword evidence="3 4" id="KW-0961">Cell wall biogenesis/degradation</keyword>
<dbReference type="Pfam" id="PF03330">
    <property type="entry name" value="DPBB_1"/>
    <property type="match status" value="1"/>
</dbReference>
<dbReference type="EC" id="4.2.2.-" evidence="4"/>
<protein>
    <recommendedName>
        <fullName evidence="4">Endolytic peptidoglycan transglycosylase RlpA</fullName>
        <ecNumber evidence="4">4.2.2.-</ecNumber>
    </recommendedName>
</protein>
<evidence type="ECO:0000256" key="2">
    <source>
        <dbReference type="ARBA" id="ARBA00023239"/>
    </source>
</evidence>
<organism evidence="9 10">
    <name type="scientific">Shewanella zhuhaiensis</name>
    <dbReference type="NCBI Taxonomy" id="2919576"/>
    <lineage>
        <taxon>Bacteria</taxon>
        <taxon>Pseudomonadati</taxon>
        <taxon>Pseudomonadota</taxon>
        <taxon>Gammaproteobacteria</taxon>
        <taxon>Alteromonadales</taxon>
        <taxon>Shewanellaceae</taxon>
        <taxon>Shewanella</taxon>
    </lineage>
</organism>
<comment type="caution">
    <text evidence="9">The sequence shown here is derived from an EMBL/GenBank/DDBJ whole genome shotgun (WGS) entry which is preliminary data.</text>
</comment>
<feature type="domain" description="SPOR" evidence="8">
    <location>
        <begin position="202"/>
        <end position="278"/>
    </location>
</feature>
<dbReference type="InterPro" id="IPR034718">
    <property type="entry name" value="RlpA"/>
</dbReference>
<evidence type="ECO:0000256" key="1">
    <source>
        <dbReference type="ARBA" id="ARBA00022729"/>
    </source>
</evidence>
<accession>A0AAJ1F1M7</accession>
<dbReference type="EMBL" id="JAKUDL010000005">
    <property type="protein sequence ID" value="MCH4295713.1"/>
    <property type="molecule type" value="Genomic_DNA"/>
</dbReference>
<dbReference type="GO" id="GO:0000270">
    <property type="term" value="P:peptidoglycan metabolic process"/>
    <property type="evidence" value="ECO:0007669"/>
    <property type="project" value="UniProtKB-UniRule"/>
</dbReference>
<evidence type="ECO:0000256" key="4">
    <source>
        <dbReference type="HAMAP-Rule" id="MF_02071"/>
    </source>
</evidence>
<dbReference type="Pfam" id="PF05036">
    <property type="entry name" value="SPOR"/>
    <property type="match status" value="1"/>
</dbReference>
<dbReference type="SUPFAM" id="SSF50685">
    <property type="entry name" value="Barwin-like endoglucanases"/>
    <property type="match status" value="1"/>
</dbReference>
<gene>
    <name evidence="4" type="primary">rlpA</name>
    <name evidence="9" type="ORF">MJ923_15520</name>
</gene>
<feature type="signal peptide" evidence="7">
    <location>
        <begin position="1"/>
        <end position="27"/>
    </location>
</feature>
<evidence type="ECO:0000256" key="5">
    <source>
        <dbReference type="RuleBase" id="RU003495"/>
    </source>
</evidence>
<dbReference type="PROSITE" id="PS51724">
    <property type="entry name" value="SPOR"/>
    <property type="match status" value="1"/>
</dbReference>
<dbReference type="PANTHER" id="PTHR34183">
    <property type="entry name" value="ENDOLYTIC PEPTIDOGLYCAN TRANSGLYCOSYLASE RLPA"/>
    <property type="match status" value="1"/>
</dbReference>
<comment type="similarity">
    <text evidence="4 5">Belongs to the RlpA family.</text>
</comment>
<dbReference type="Gene3D" id="3.30.70.1070">
    <property type="entry name" value="Sporulation related repeat"/>
    <property type="match status" value="1"/>
</dbReference>
<dbReference type="InterPro" id="IPR036908">
    <property type="entry name" value="RlpA-like_sf"/>
</dbReference>
<comment type="function">
    <text evidence="4">Lytic transglycosylase with a strong preference for naked glycan strands that lack stem peptides.</text>
</comment>
<dbReference type="AlphaFoldDB" id="A0AAJ1F1M7"/>
<dbReference type="Proteomes" id="UP001297581">
    <property type="component" value="Unassembled WGS sequence"/>
</dbReference>
<name>A0AAJ1F1M7_9GAMM</name>
<dbReference type="GO" id="GO:0009279">
    <property type="term" value="C:cell outer membrane"/>
    <property type="evidence" value="ECO:0007669"/>
    <property type="project" value="TreeGrafter"/>
</dbReference>
<keyword evidence="4" id="KW-0564">Palmitate</keyword>
<feature type="region of interest" description="Disordered" evidence="6">
    <location>
        <begin position="27"/>
        <end position="58"/>
    </location>
</feature>
<evidence type="ECO:0000259" key="8">
    <source>
        <dbReference type="PROSITE" id="PS51724"/>
    </source>
</evidence>
<dbReference type="SUPFAM" id="SSF110997">
    <property type="entry name" value="Sporulation related repeat"/>
    <property type="match status" value="1"/>
</dbReference>
<dbReference type="NCBIfam" id="TIGR00413">
    <property type="entry name" value="rlpA"/>
    <property type="match status" value="1"/>
</dbReference>
<dbReference type="GO" id="GO:0071555">
    <property type="term" value="P:cell wall organization"/>
    <property type="evidence" value="ECO:0007669"/>
    <property type="project" value="UniProtKB-KW"/>
</dbReference>
<keyword evidence="10" id="KW-1185">Reference proteome</keyword>
<dbReference type="InterPro" id="IPR007730">
    <property type="entry name" value="SPOR-like_dom"/>
</dbReference>
<dbReference type="InterPro" id="IPR012997">
    <property type="entry name" value="RplA"/>
</dbReference>
<dbReference type="HAMAP" id="MF_02071">
    <property type="entry name" value="RlpA"/>
    <property type="match status" value="1"/>
</dbReference>
<feature type="compositionally biased region" description="Basic and acidic residues" evidence="6">
    <location>
        <begin position="39"/>
        <end position="50"/>
    </location>
</feature>
<dbReference type="GO" id="GO:0005886">
    <property type="term" value="C:plasma membrane"/>
    <property type="evidence" value="ECO:0007669"/>
    <property type="project" value="UniProtKB-SubCell"/>
</dbReference>
<dbReference type="GO" id="GO:0008932">
    <property type="term" value="F:lytic endotransglycosylase activity"/>
    <property type="evidence" value="ECO:0007669"/>
    <property type="project" value="UniProtKB-UniRule"/>
</dbReference>
<reference evidence="9 10" key="1">
    <citation type="submission" date="2022-02" db="EMBL/GenBank/DDBJ databases">
        <title>The genome sequence of Shewanella sp. 3B26.</title>
        <authorList>
            <person name="Du J."/>
        </authorList>
    </citation>
    <scope>NUCLEOTIDE SEQUENCE [LARGE SCALE GENOMIC DNA]</scope>
    <source>
        <strain evidence="9 10">3B26</strain>
    </source>
</reference>
<comment type="subcellular location">
    <subcellularLocation>
        <location evidence="4">Cell membrane</location>
        <topology evidence="4">Lipid-anchor</topology>
    </subcellularLocation>
</comment>
<evidence type="ECO:0000256" key="6">
    <source>
        <dbReference type="SAM" id="MobiDB-lite"/>
    </source>
</evidence>
<dbReference type="InterPro" id="IPR009009">
    <property type="entry name" value="RlpA-like_DPBB"/>
</dbReference>
<keyword evidence="4" id="KW-0472">Membrane</keyword>
<dbReference type="Gene3D" id="2.40.40.10">
    <property type="entry name" value="RlpA-like domain"/>
    <property type="match status" value="1"/>
</dbReference>
<feature type="chain" id="PRO_5042533243" description="Endolytic peptidoglycan transglycosylase RlpA" evidence="7">
    <location>
        <begin position="28"/>
        <end position="281"/>
    </location>
</feature>
<evidence type="ECO:0000313" key="10">
    <source>
        <dbReference type="Proteomes" id="UP001297581"/>
    </source>
</evidence>
<keyword evidence="2 4" id="KW-0456">Lyase</keyword>
<dbReference type="CDD" id="cd22268">
    <property type="entry name" value="DPBB_RlpA-like"/>
    <property type="match status" value="1"/>
</dbReference>
<keyword evidence="4" id="KW-1003">Cell membrane</keyword>
<keyword evidence="4" id="KW-0449">Lipoprotein</keyword>
<dbReference type="GO" id="GO:0042834">
    <property type="term" value="F:peptidoglycan binding"/>
    <property type="evidence" value="ECO:0007669"/>
    <property type="project" value="InterPro"/>
</dbReference>
<evidence type="ECO:0000313" key="9">
    <source>
        <dbReference type="EMBL" id="MCH4295713.1"/>
    </source>
</evidence>
<keyword evidence="1 7" id="KW-0732">Signal</keyword>
<evidence type="ECO:0000256" key="7">
    <source>
        <dbReference type="SAM" id="SignalP"/>
    </source>
</evidence>
<dbReference type="PROSITE" id="PS51257">
    <property type="entry name" value="PROKAR_LIPOPROTEIN"/>
    <property type="match status" value="1"/>
</dbReference>
<evidence type="ECO:0000256" key="3">
    <source>
        <dbReference type="ARBA" id="ARBA00023316"/>
    </source>
</evidence>
<dbReference type="FunFam" id="2.40.40.10:FF:000003">
    <property type="entry name" value="Endolytic peptidoglycan transglycosylase RlpA"/>
    <property type="match status" value="1"/>
</dbReference>
<sequence>MPMQNRKTSLWLAGGIALALLGGCSSAPDEKAAPSGKKSNGDRYHLKDDAYPDSAPDVSQVADAVPRYEPYSRKGNKAYTVRGKSYQVLASAANFRESGIASWYGTKFHGYHTSNGEVYDMYAMTAAHKTLPLPSFVKVRNIDNNKEVIVRVNDRGPFHEGRVIDLSYAAAHKLDMLKTGTARVVIETIYFPSPASEIQASATDPNNYFIQLVASGDKNKLNNLGKELSSRYQLGYRLQQSGDLYRLQLGPLGHEGIASKLLQQIRQQGYPTGYLVSEPKS</sequence>
<dbReference type="RefSeq" id="WP_240591861.1">
    <property type="nucleotide sequence ID" value="NZ_JAKUDL010000005.1"/>
</dbReference>
<dbReference type="PANTHER" id="PTHR34183:SF1">
    <property type="entry name" value="ENDOLYTIC PEPTIDOGLYCAN TRANSGLYCOSYLASE RLPA"/>
    <property type="match status" value="1"/>
</dbReference>
<proteinExistence type="inferred from homology"/>